<gene>
    <name evidence="6" type="ordered locus">Nther_2529</name>
</gene>
<dbReference type="EMBL" id="CP001034">
    <property type="protein sequence ID" value="ACB86089.1"/>
    <property type="molecule type" value="Genomic_DNA"/>
</dbReference>
<evidence type="ECO:0000256" key="2">
    <source>
        <dbReference type="ARBA" id="ARBA00023002"/>
    </source>
</evidence>
<feature type="domain" description="UDP-glucose/GDP-mannose dehydrogenase C-terminal" evidence="5">
    <location>
        <begin position="308"/>
        <end position="401"/>
    </location>
</feature>
<dbReference type="SUPFAM" id="SSF52413">
    <property type="entry name" value="UDP-glucose/GDP-mannose dehydrogenase C-terminal domain"/>
    <property type="match status" value="1"/>
</dbReference>
<evidence type="ECO:0000256" key="1">
    <source>
        <dbReference type="ARBA" id="ARBA00006601"/>
    </source>
</evidence>
<reference evidence="6 7" key="2">
    <citation type="journal article" date="2011" name="J. Bacteriol.">
        <title>Complete genome sequence of the anaerobic, halophilic alkalithermophile Natranaerobius thermophilus JW/NM-WN-LF.</title>
        <authorList>
            <person name="Zhao B."/>
            <person name="Mesbah N.M."/>
            <person name="Dalin E."/>
            <person name="Goodwin L."/>
            <person name="Nolan M."/>
            <person name="Pitluck S."/>
            <person name="Chertkov O."/>
            <person name="Brettin T.S."/>
            <person name="Han J."/>
            <person name="Larimer F.W."/>
            <person name="Land M.L."/>
            <person name="Hauser L."/>
            <person name="Kyrpides N."/>
            <person name="Wiegel J."/>
        </authorList>
    </citation>
    <scope>NUCLEOTIDE SEQUENCE [LARGE SCALE GENOMIC DNA]</scope>
    <source>
        <strain evidence="7">ATCC BAA-1301 / DSM 18059 / JW/NM-WN-LF</strain>
    </source>
</reference>
<dbReference type="GO" id="GO:0000271">
    <property type="term" value="P:polysaccharide biosynthetic process"/>
    <property type="evidence" value="ECO:0007669"/>
    <property type="project" value="InterPro"/>
</dbReference>
<dbReference type="Gene3D" id="3.40.50.720">
    <property type="entry name" value="NAD(P)-binding Rossmann-like Domain"/>
    <property type="match status" value="2"/>
</dbReference>
<dbReference type="GO" id="GO:0003979">
    <property type="term" value="F:UDP-glucose 6-dehydrogenase activity"/>
    <property type="evidence" value="ECO:0007669"/>
    <property type="project" value="UniProtKB-EC"/>
</dbReference>
<evidence type="ECO:0000259" key="5">
    <source>
        <dbReference type="SMART" id="SM00984"/>
    </source>
</evidence>
<evidence type="ECO:0000313" key="6">
    <source>
        <dbReference type="EMBL" id="ACB86089.1"/>
    </source>
</evidence>
<accession>B2A1P2</accession>
<dbReference type="GO" id="GO:0051287">
    <property type="term" value="F:NAD binding"/>
    <property type="evidence" value="ECO:0007669"/>
    <property type="project" value="InterPro"/>
</dbReference>
<protein>
    <submittedName>
        <fullName evidence="6">Nucleotide sugar dehydrogenase</fullName>
        <ecNumber evidence="6">1.1.1.22</ecNumber>
    </submittedName>
</protein>
<dbReference type="InterPro" id="IPR036291">
    <property type="entry name" value="NAD(P)-bd_dom_sf"/>
</dbReference>
<dbReference type="InterPro" id="IPR017476">
    <property type="entry name" value="UDP-Glc/GDP-Man"/>
</dbReference>
<dbReference type="PANTHER" id="PTHR43491">
    <property type="entry name" value="UDP-N-ACETYL-D-MANNOSAMINE DEHYDROGENASE"/>
    <property type="match status" value="1"/>
</dbReference>
<organism evidence="6 7">
    <name type="scientific">Natranaerobius thermophilus (strain ATCC BAA-1301 / DSM 18059 / JW/NM-WN-LF)</name>
    <dbReference type="NCBI Taxonomy" id="457570"/>
    <lineage>
        <taxon>Bacteria</taxon>
        <taxon>Bacillati</taxon>
        <taxon>Bacillota</taxon>
        <taxon>Clostridia</taxon>
        <taxon>Natranaerobiales</taxon>
        <taxon>Natranaerobiaceae</taxon>
        <taxon>Natranaerobius</taxon>
    </lineage>
</organism>
<dbReference type="NCBIfam" id="TIGR03026">
    <property type="entry name" value="NDP-sugDHase"/>
    <property type="match status" value="1"/>
</dbReference>
<dbReference type="SMART" id="SM00984">
    <property type="entry name" value="UDPG_MGDP_dh_C"/>
    <property type="match status" value="1"/>
</dbReference>
<dbReference type="InterPro" id="IPR036220">
    <property type="entry name" value="UDP-Glc/GDP-Man_DH_C_sf"/>
</dbReference>
<dbReference type="KEGG" id="nth:Nther_2529"/>
<dbReference type="HOGENOM" id="CLU_023810_3_2_9"/>
<dbReference type="PIRSF" id="PIRSF500136">
    <property type="entry name" value="UDP_ManNAc_DH"/>
    <property type="match status" value="1"/>
</dbReference>
<dbReference type="InterPro" id="IPR014026">
    <property type="entry name" value="UDP-Glc/GDP-Man_DH_dimer"/>
</dbReference>
<dbReference type="STRING" id="457570.Nther_2529"/>
<dbReference type="PIRSF" id="PIRSF000124">
    <property type="entry name" value="UDPglc_GDPman_dh"/>
    <property type="match status" value="1"/>
</dbReference>
<dbReference type="Pfam" id="PF03720">
    <property type="entry name" value="UDPG_MGDP_dh_C"/>
    <property type="match status" value="1"/>
</dbReference>
<name>B2A1P2_NATTJ</name>
<dbReference type="SUPFAM" id="SSF51735">
    <property type="entry name" value="NAD(P)-binding Rossmann-fold domains"/>
    <property type="match status" value="1"/>
</dbReference>
<evidence type="ECO:0000256" key="3">
    <source>
        <dbReference type="ARBA" id="ARBA00023027"/>
    </source>
</evidence>
<dbReference type="RefSeq" id="WP_012448932.1">
    <property type="nucleotide sequence ID" value="NC_010718.1"/>
</dbReference>
<dbReference type="InterPro" id="IPR008927">
    <property type="entry name" value="6-PGluconate_DH-like_C_sf"/>
</dbReference>
<evidence type="ECO:0000256" key="4">
    <source>
        <dbReference type="PIRNR" id="PIRNR000124"/>
    </source>
</evidence>
<dbReference type="InterPro" id="IPR001732">
    <property type="entry name" value="UDP-Glc/GDP-Man_DH_N"/>
</dbReference>
<dbReference type="eggNOG" id="COG0677">
    <property type="taxonomic scope" value="Bacteria"/>
</dbReference>
<dbReference type="EC" id="1.1.1.22" evidence="6"/>
<comment type="similarity">
    <text evidence="1 4">Belongs to the UDP-glucose/GDP-mannose dehydrogenase family.</text>
</comment>
<keyword evidence="2 6" id="KW-0560">Oxidoreductase</keyword>
<dbReference type="PANTHER" id="PTHR43491:SF2">
    <property type="entry name" value="UDP-N-ACETYL-D-MANNOSAMINE DEHYDROGENASE"/>
    <property type="match status" value="1"/>
</dbReference>
<dbReference type="Pfam" id="PF03721">
    <property type="entry name" value="UDPG_MGDP_dh_N"/>
    <property type="match status" value="1"/>
</dbReference>
<dbReference type="AlphaFoldDB" id="B2A1P2"/>
<dbReference type="InterPro" id="IPR014027">
    <property type="entry name" value="UDP-Glc/GDP-Man_DH_C"/>
</dbReference>
<dbReference type="InterPro" id="IPR028359">
    <property type="entry name" value="UDP_ManNAc/GlcNAc_DH"/>
</dbReference>
<dbReference type="GO" id="GO:0016628">
    <property type="term" value="F:oxidoreductase activity, acting on the CH-CH group of donors, NAD or NADP as acceptor"/>
    <property type="evidence" value="ECO:0007669"/>
    <property type="project" value="InterPro"/>
</dbReference>
<keyword evidence="7" id="KW-1185">Reference proteome</keyword>
<sequence>MSINKICVMGLGYIGLPTASMLATNGFQVLGVDVNHRVVNMINQGEIHIEEPGLNTMVNASVKSGNLVASNKPEEADAFIIAVPTPINGDKTVNLDYVKDAMKEIIPYLQKDNLIVLESTVPPRTTVDVLLPLLEETDLKVGDDVFVAHCPERVLPGNILHELVNNNRIIGGINNKSSEKAKEIYEKIVQGEIVLTDATSSEMAKLMENVYRDVNIALANELSQISDELDIDALEVIKLSNMHPRVNIHQPGPGVGGHCLPVDPYFITEKTDKAQIISLSRKINNEMPDFVVEKVKEKLSDLTQPKVTVLGVSYKGNVDDTRETPARDIINNLQEIAQVKIYDPQVRNFDHELVNLEEAFKDSDIVVVLAEHSEFKFLAPNELGKLMRTKQVFDTKNCLNHNSWVDGGFYVDVLGKRM</sequence>
<dbReference type="InParanoid" id="B2A1P2"/>
<dbReference type="Pfam" id="PF00984">
    <property type="entry name" value="UDPG_MGDP_dh"/>
    <property type="match status" value="1"/>
</dbReference>
<dbReference type="SUPFAM" id="SSF48179">
    <property type="entry name" value="6-phosphogluconate dehydrogenase C-terminal domain-like"/>
    <property type="match status" value="1"/>
</dbReference>
<proteinExistence type="inferred from homology"/>
<keyword evidence="3" id="KW-0520">NAD</keyword>
<reference evidence="6 7" key="1">
    <citation type="submission" date="2008-04" db="EMBL/GenBank/DDBJ databases">
        <title>Complete sequence of chromosome of Natranaerobius thermophilus JW/NM-WN-LF.</title>
        <authorList>
            <consortium name="US DOE Joint Genome Institute"/>
            <person name="Copeland A."/>
            <person name="Lucas S."/>
            <person name="Lapidus A."/>
            <person name="Glavina del Rio T."/>
            <person name="Dalin E."/>
            <person name="Tice H."/>
            <person name="Bruce D."/>
            <person name="Goodwin L."/>
            <person name="Pitluck S."/>
            <person name="Chertkov O."/>
            <person name="Brettin T."/>
            <person name="Detter J.C."/>
            <person name="Han C."/>
            <person name="Kuske C.R."/>
            <person name="Schmutz J."/>
            <person name="Larimer F."/>
            <person name="Land M."/>
            <person name="Hauser L."/>
            <person name="Kyrpides N."/>
            <person name="Lykidis A."/>
            <person name="Mesbah N.M."/>
            <person name="Wiegel J."/>
        </authorList>
    </citation>
    <scope>NUCLEOTIDE SEQUENCE [LARGE SCALE GENOMIC DNA]</scope>
    <source>
        <strain evidence="7">ATCC BAA-1301 / DSM 18059 / JW/NM-WN-LF</strain>
    </source>
</reference>
<evidence type="ECO:0000313" key="7">
    <source>
        <dbReference type="Proteomes" id="UP000001683"/>
    </source>
</evidence>
<dbReference type="Proteomes" id="UP000001683">
    <property type="component" value="Chromosome"/>
</dbReference>